<dbReference type="SUPFAM" id="SSF52540">
    <property type="entry name" value="P-loop containing nucleoside triphosphate hydrolases"/>
    <property type="match status" value="1"/>
</dbReference>
<dbReference type="Proteomes" id="UP000317243">
    <property type="component" value="Unassembled WGS sequence"/>
</dbReference>
<dbReference type="PANTHER" id="PTHR24221:SF654">
    <property type="entry name" value="ATP-BINDING CASSETTE SUB-FAMILY B MEMBER 6"/>
    <property type="match status" value="1"/>
</dbReference>
<evidence type="ECO:0000256" key="3">
    <source>
        <dbReference type="ARBA" id="ARBA00022989"/>
    </source>
</evidence>
<keyword evidence="2 5" id="KW-0812">Transmembrane</keyword>
<name>A0A5C5X697_9PLAN</name>
<dbReference type="Gene3D" id="3.40.50.300">
    <property type="entry name" value="P-loop containing nucleotide triphosphate hydrolases"/>
    <property type="match status" value="1"/>
</dbReference>
<sequence>MQSNQELALARLIPRRSWTDTNGLGLFLWTALYCLGIVVSLIALTLWCDVLIVNTQVSPQHVVESVQEGGEVVIEDRGLLRQVERFGHLTAWSWLDNVCEQFAALRTNRSALVVLTVLLVVLIIFLMFARGRARAHSMEAARQVATWLRTSIHRQTLRLGPSDLTGQRYQAAFRLFTSDVDDIRDSLTTYRRRVVRGWMFIPTLLLVMFSIDWRLALQCLLPTAFCWFVYRLERKRGAAQRQLAEAHAETESRFLADGLKQTRLVRGYHMETFEQSLFESHLGRLSSESRTGDRLESGALRLARFVVVASIGIVFLLISMRVLSVSNPLPLSSGIVLAVALAMLYREASAIEEAVAERQQLHTKADQIYRYLDEIPEVGQAVGAKFIQPVAKSIIFESVHYSHQGHEILRGVDLRIEAGAQVAVVSMDPLVPRAAAYLLPRFIEPSKGRVLFDGEDIAWGTLESLRAETLYVGGDDPVLSGTVLENLICGDTRYTMQDAIEAAKSVHANKFLSGLPLGYETVLGEHGETVATGEKFQIGLARAVLRDPAVLIIQEPDEILGEDLRAAIDDAYQRLSKGRTLIFLPSRLSTIRRADKVVLLHEGRVEAFGSHNDLRKASELYRHWDYINFNAYSRESRRLHSGG</sequence>
<organism evidence="8 9">
    <name type="scientific">Thalassoglobus neptunius</name>
    <dbReference type="NCBI Taxonomy" id="1938619"/>
    <lineage>
        <taxon>Bacteria</taxon>
        <taxon>Pseudomonadati</taxon>
        <taxon>Planctomycetota</taxon>
        <taxon>Planctomycetia</taxon>
        <taxon>Planctomycetales</taxon>
        <taxon>Planctomycetaceae</taxon>
        <taxon>Thalassoglobus</taxon>
    </lineage>
</organism>
<dbReference type="SUPFAM" id="SSF90123">
    <property type="entry name" value="ABC transporter transmembrane region"/>
    <property type="match status" value="1"/>
</dbReference>
<feature type="transmembrane region" description="Helical" evidence="5">
    <location>
        <begin position="21"/>
        <end position="47"/>
    </location>
</feature>
<reference evidence="8 9" key="1">
    <citation type="submission" date="2019-02" db="EMBL/GenBank/DDBJ databases">
        <title>Deep-cultivation of Planctomycetes and their phenomic and genomic characterization uncovers novel biology.</title>
        <authorList>
            <person name="Wiegand S."/>
            <person name="Jogler M."/>
            <person name="Boedeker C."/>
            <person name="Pinto D."/>
            <person name="Vollmers J."/>
            <person name="Rivas-Marin E."/>
            <person name="Kohn T."/>
            <person name="Peeters S.H."/>
            <person name="Heuer A."/>
            <person name="Rast P."/>
            <person name="Oberbeckmann S."/>
            <person name="Bunk B."/>
            <person name="Jeske O."/>
            <person name="Meyerdierks A."/>
            <person name="Storesund J.E."/>
            <person name="Kallscheuer N."/>
            <person name="Luecker S."/>
            <person name="Lage O.M."/>
            <person name="Pohl T."/>
            <person name="Merkel B.J."/>
            <person name="Hornburger P."/>
            <person name="Mueller R.-W."/>
            <person name="Bruemmer F."/>
            <person name="Labrenz M."/>
            <person name="Spormann A.M."/>
            <person name="Op Den Camp H."/>
            <person name="Overmann J."/>
            <person name="Amann R."/>
            <person name="Jetten M.S.M."/>
            <person name="Mascher T."/>
            <person name="Medema M.H."/>
            <person name="Devos D.P."/>
            <person name="Kaster A.-K."/>
            <person name="Ovreas L."/>
            <person name="Rohde M."/>
            <person name="Galperin M.Y."/>
            <person name="Jogler C."/>
        </authorList>
    </citation>
    <scope>NUCLEOTIDE SEQUENCE [LARGE SCALE GENOMIC DNA]</scope>
    <source>
        <strain evidence="8 9">KOR42</strain>
    </source>
</reference>
<dbReference type="InterPro" id="IPR036640">
    <property type="entry name" value="ABC1_TM_sf"/>
</dbReference>
<evidence type="ECO:0000259" key="7">
    <source>
        <dbReference type="PROSITE" id="PS50929"/>
    </source>
</evidence>
<keyword evidence="8" id="KW-0378">Hydrolase</keyword>
<keyword evidence="4 5" id="KW-0472">Membrane</keyword>
<dbReference type="Pfam" id="PF00664">
    <property type="entry name" value="ABC_membrane"/>
    <property type="match status" value="1"/>
</dbReference>
<dbReference type="InterPro" id="IPR027417">
    <property type="entry name" value="P-loop_NTPase"/>
</dbReference>
<protein>
    <submittedName>
        <fullName evidence="8">Putative multidrug export ATP-binding/permease protein</fullName>
        <ecNumber evidence="8">3.6.3.-</ecNumber>
    </submittedName>
</protein>
<dbReference type="InterPro" id="IPR003439">
    <property type="entry name" value="ABC_transporter-like_ATP-bd"/>
</dbReference>
<gene>
    <name evidence="8" type="ORF">KOR42_08930</name>
</gene>
<accession>A0A5C5X697</accession>
<dbReference type="Gene3D" id="1.20.1560.10">
    <property type="entry name" value="ABC transporter type 1, transmembrane domain"/>
    <property type="match status" value="1"/>
</dbReference>
<evidence type="ECO:0000256" key="5">
    <source>
        <dbReference type="SAM" id="Phobius"/>
    </source>
</evidence>
<dbReference type="EMBL" id="SIHI01000001">
    <property type="protein sequence ID" value="TWT57532.1"/>
    <property type="molecule type" value="Genomic_DNA"/>
</dbReference>
<dbReference type="PROSITE" id="PS50929">
    <property type="entry name" value="ABC_TM1F"/>
    <property type="match status" value="1"/>
</dbReference>
<evidence type="ECO:0000256" key="2">
    <source>
        <dbReference type="ARBA" id="ARBA00022692"/>
    </source>
</evidence>
<dbReference type="InterPro" id="IPR011527">
    <property type="entry name" value="ABC1_TM_dom"/>
</dbReference>
<dbReference type="InterPro" id="IPR039421">
    <property type="entry name" value="Type_1_exporter"/>
</dbReference>
<dbReference type="EC" id="3.6.3.-" evidence="8"/>
<evidence type="ECO:0000313" key="8">
    <source>
        <dbReference type="EMBL" id="TWT57532.1"/>
    </source>
</evidence>
<feature type="domain" description="ABC transmembrane type-1" evidence="7">
    <location>
        <begin position="103"/>
        <end position="345"/>
    </location>
</feature>
<feature type="domain" description="ABC transporter" evidence="6">
    <location>
        <begin position="394"/>
        <end position="627"/>
    </location>
</feature>
<keyword evidence="8" id="KW-0547">Nucleotide-binding</keyword>
<dbReference type="OrthoDB" id="9762778at2"/>
<keyword evidence="9" id="KW-1185">Reference proteome</keyword>
<feature type="transmembrane region" description="Helical" evidence="5">
    <location>
        <begin position="302"/>
        <end position="323"/>
    </location>
</feature>
<dbReference type="GO" id="GO:0005524">
    <property type="term" value="F:ATP binding"/>
    <property type="evidence" value="ECO:0007669"/>
    <property type="project" value="UniProtKB-KW"/>
</dbReference>
<dbReference type="AlphaFoldDB" id="A0A5C5X697"/>
<feature type="transmembrane region" description="Helical" evidence="5">
    <location>
        <begin position="193"/>
        <end position="209"/>
    </location>
</feature>
<dbReference type="GO" id="GO:0016887">
    <property type="term" value="F:ATP hydrolysis activity"/>
    <property type="evidence" value="ECO:0007669"/>
    <property type="project" value="InterPro"/>
</dbReference>
<dbReference type="RefSeq" id="WP_146507357.1">
    <property type="nucleotide sequence ID" value="NZ_SIHI01000001.1"/>
</dbReference>
<comment type="subcellular location">
    <subcellularLocation>
        <location evidence="1">Cell membrane</location>
        <topology evidence="1">Multi-pass membrane protein</topology>
    </subcellularLocation>
</comment>
<evidence type="ECO:0000256" key="4">
    <source>
        <dbReference type="ARBA" id="ARBA00023136"/>
    </source>
</evidence>
<dbReference type="Pfam" id="PF00005">
    <property type="entry name" value="ABC_tran"/>
    <property type="match status" value="1"/>
</dbReference>
<evidence type="ECO:0000256" key="1">
    <source>
        <dbReference type="ARBA" id="ARBA00004651"/>
    </source>
</evidence>
<dbReference type="PANTHER" id="PTHR24221">
    <property type="entry name" value="ATP-BINDING CASSETTE SUB-FAMILY B"/>
    <property type="match status" value="1"/>
</dbReference>
<dbReference type="GO" id="GO:0005886">
    <property type="term" value="C:plasma membrane"/>
    <property type="evidence" value="ECO:0007669"/>
    <property type="project" value="UniProtKB-SubCell"/>
</dbReference>
<keyword evidence="3 5" id="KW-1133">Transmembrane helix</keyword>
<comment type="caution">
    <text evidence="8">The sequence shown here is derived from an EMBL/GenBank/DDBJ whole genome shotgun (WGS) entry which is preliminary data.</text>
</comment>
<dbReference type="GO" id="GO:0140359">
    <property type="term" value="F:ABC-type transporter activity"/>
    <property type="evidence" value="ECO:0007669"/>
    <property type="project" value="InterPro"/>
</dbReference>
<keyword evidence="8" id="KW-0067">ATP-binding</keyword>
<proteinExistence type="predicted"/>
<feature type="transmembrane region" description="Helical" evidence="5">
    <location>
        <begin position="110"/>
        <end position="129"/>
    </location>
</feature>
<dbReference type="PROSITE" id="PS50893">
    <property type="entry name" value="ABC_TRANSPORTER_2"/>
    <property type="match status" value="1"/>
</dbReference>
<evidence type="ECO:0000313" key="9">
    <source>
        <dbReference type="Proteomes" id="UP000317243"/>
    </source>
</evidence>
<evidence type="ECO:0000259" key="6">
    <source>
        <dbReference type="PROSITE" id="PS50893"/>
    </source>
</evidence>
<feature type="transmembrane region" description="Helical" evidence="5">
    <location>
        <begin position="215"/>
        <end position="232"/>
    </location>
</feature>